<feature type="compositionally biased region" description="Acidic residues" evidence="1">
    <location>
        <begin position="108"/>
        <end position="128"/>
    </location>
</feature>
<dbReference type="RefSeq" id="XP_019092357.1">
    <property type="nucleotide sequence ID" value="XM_019236812.1"/>
</dbReference>
<evidence type="ECO:0000313" key="3">
    <source>
        <dbReference type="RefSeq" id="XP_019092357.1"/>
    </source>
</evidence>
<feature type="region of interest" description="Disordered" evidence="1">
    <location>
        <begin position="104"/>
        <end position="128"/>
    </location>
</feature>
<evidence type="ECO:0000313" key="2">
    <source>
        <dbReference type="Proteomes" id="UP000694864"/>
    </source>
</evidence>
<keyword evidence="2" id="KW-1185">Reference proteome</keyword>
<organism evidence="2 3">
    <name type="scientific">Camelina sativa</name>
    <name type="common">False flax</name>
    <name type="synonym">Myagrum sativum</name>
    <dbReference type="NCBI Taxonomy" id="90675"/>
    <lineage>
        <taxon>Eukaryota</taxon>
        <taxon>Viridiplantae</taxon>
        <taxon>Streptophyta</taxon>
        <taxon>Embryophyta</taxon>
        <taxon>Tracheophyta</taxon>
        <taxon>Spermatophyta</taxon>
        <taxon>Magnoliopsida</taxon>
        <taxon>eudicotyledons</taxon>
        <taxon>Gunneridae</taxon>
        <taxon>Pentapetalae</taxon>
        <taxon>rosids</taxon>
        <taxon>malvids</taxon>
        <taxon>Brassicales</taxon>
        <taxon>Brassicaceae</taxon>
        <taxon>Camelineae</taxon>
        <taxon>Camelina</taxon>
    </lineage>
</organism>
<dbReference type="Proteomes" id="UP000694864">
    <property type="component" value="Chromosome 15"/>
</dbReference>
<reference evidence="3" key="2">
    <citation type="submission" date="2025-08" db="UniProtKB">
        <authorList>
            <consortium name="RefSeq"/>
        </authorList>
    </citation>
    <scope>IDENTIFICATION</scope>
    <source>
        <tissue evidence="3">Leaf</tissue>
    </source>
</reference>
<dbReference type="GeneID" id="109129158"/>
<proteinExistence type="predicted"/>
<name>A0ABM1R019_CAMSA</name>
<protein>
    <submittedName>
        <fullName evidence="3">Pheromone-processing carboxypeptidase KEX1-like</fullName>
    </submittedName>
</protein>
<gene>
    <name evidence="3" type="primary">LOC109129158</name>
</gene>
<evidence type="ECO:0000256" key="1">
    <source>
        <dbReference type="SAM" id="MobiDB-lite"/>
    </source>
</evidence>
<dbReference type="PANTHER" id="PTHR48213">
    <property type="entry name" value="VID27-LIKE PROTEIN"/>
    <property type="match status" value="1"/>
</dbReference>
<reference evidence="2" key="1">
    <citation type="journal article" date="2014" name="Nat. Commun.">
        <title>The emerging biofuel crop Camelina sativa retains a highly undifferentiated hexaploid genome structure.</title>
        <authorList>
            <person name="Kagale S."/>
            <person name="Koh C."/>
            <person name="Nixon J."/>
            <person name="Bollina V."/>
            <person name="Clarke W.E."/>
            <person name="Tuteja R."/>
            <person name="Spillane C."/>
            <person name="Robinson S.J."/>
            <person name="Links M.G."/>
            <person name="Clarke C."/>
            <person name="Higgins E.E."/>
            <person name="Huebert T."/>
            <person name="Sharpe A.G."/>
            <person name="Parkin I.A."/>
        </authorList>
    </citation>
    <scope>NUCLEOTIDE SEQUENCE [LARGE SCALE GENOMIC DNA]</scope>
    <source>
        <strain evidence="2">cv. DH55</strain>
    </source>
</reference>
<sequence length="175" mass="19652">MANQEKEDLVLDLPKFLNPSAVESFSDDIISSDVLRSVIPPPRTLTSETDTDDVVADALVPVDGHVTEEDDDGVVVRILDDSFCRQRMVSFGEGSRYSIGDCINHDGDTDDEDDYNDLDDEDDYDDLDDELVPRSVSKKLKRQRMRKLGKRCSSYSQLKPGCVRGKHGFGINFRC</sequence>
<dbReference type="PANTHER" id="PTHR48213:SF1">
    <property type="entry name" value="PROSTATIC SPERMINE-BINDING-LIKE PROTEIN"/>
    <property type="match status" value="1"/>
</dbReference>
<accession>A0ABM1R019</accession>